<keyword evidence="1" id="KW-0378">Hydrolase</keyword>
<dbReference type="KEGG" id="trz:GWP43_06385"/>
<dbReference type="InterPro" id="IPR036457">
    <property type="entry name" value="PPM-type-like_dom_sf"/>
</dbReference>
<evidence type="ECO:0000256" key="2">
    <source>
        <dbReference type="SAM" id="Phobius"/>
    </source>
</evidence>
<dbReference type="PANTHER" id="PTHR43156:SF2">
    <property type="entry name" value="STAGE II SPORULATION PROTEIN E"/>
    <property type="match status" value="1"/>
</dbReference>
<dbReference type="RefSeq" id="WP_162663461.1">
    <property type="nucleotide sequence ID" value="NZ_CP048020.1"/>
</dbReference>
<dbReference type="GO" id="GO:0016791">
    <property type="term" value="F:phosphatase activity"/>
    <property type="evidence" value="ECO:0007669"/>
    <property type="project" value="TreeGrafter"/>
</dbReference>
<gene>
    <name evidence="4" type="ORF">GWP43_06385</name>
</gene>
<dbReference type="SMART" id="SM00331">
    <property type="entry name" value="PP2C_SIG"/>
    <property type="match status" value="1"/>
</dbReference>
<feature type="transmembrane region" description="Helical" evidence="2">
    <location>
        <begin position="12"/>
        <end position="29"/>
    </location>
</feature>
<keyword evidence="2" id="KW-0812">Transmembrane</keyword>
<name>A0A6P1Y1I4_9SPIR</name>
<evidence type="ECO:0000313" key="5">
    <source>
        <dbReference type="Proteomes" id="UP000464374"/>
    </source>
</evidence>
<feature type="transmembrane region" description="Helical" evidence="2">
    <location>
        <begin position="64"/>
        <end position="85"/>
    </location>
</feature>
<organism evidence="4 5">
    <name type="scientific">Treponema vincentii</name>
    <dbReference type="NCBI Taxonomy" id="69710"/>
    <lineage>
        <taxon>Bacteria</taxon>
        <taxon>Pseudomonadati</taxon>
        <taxon>Spirochaetota</taxon>
        <taxon>Spirochaetia</taxon>
        <taxon>Spirochaetales</taxon>
        <taxon>Treponemataceae</taxon>
        <taxon>Treponema</taxon>
    </lineage>
</organism>
<reference evidence="4 5" key="1">
    <citation type="submission" date="2020-01" db="EMBL/GenBank/DDBJ databases">
        <title>Complete genome sequence of a human oral phylogroup 1 Treponema sp. strain ATCC 700766, originally isolated from periodontitis dental plaque.</title>
        <authorList>
            <person name="Chan Y."/>
            <person name="Huo Y.-B."/>
            <person name="Yu X.-L."/>
            <person name="Zeng H."/>
            <person name="Leung W.-K."/>
            <person name="Watt R.M."/>
        </authorList>
    </citation>
    <scope>NUCLEOTIDE SEQUENCE [LARGE SCALE GENOMIC DNA]</scope>
    <source>
        <strain evidence="4 5">OMZ 804</strain>
    </source>
</reference>
<evidence type="ECO:0000259" key="3">
    <source>
        <dbReference type="SMART" id="SM00331"/>
    </source>
</evidence>
<dbReference type="EMBL" id="CP048020">
    <property type="protein sequence ID" value="QHX43130.1"/>
    <property type="molecule type" value="Genomic_DNA"/>
</dbReference>
<accession>A0A6P1Y1I4</accession>
<keyword evidence="2" id="KW-1133">Transmembrane helix</keyword>
<sequence length="490" mass="55387">MIRKQQEFWGKLVIFTGISLVFAFFMLALSPRFSFLGRLISAKDLTLMVTQYRILPNFSFLTRFGFAFGIFAIASIMASLGTVFLSRRVRERVYKETETALFDTFINRLRFCYTRENLIEAIQQELEYKADCSVLLTNTDTDLVIYGSTSAYVSDPDVYAKLAHRFSVEWLDHWGENIYLLDSDMQMTSDRKKARGLVIAYGSSRLFIICRYIRSVEPEIFSQLFKEFKNYFGREKTLSQLLYYSELAQEWQMVANTQRAFLPQKIPALDKLEIGVYFRPLVNVSGDYYDIIPIDEDKTLIITGDVSGKGLAAALVMGVVVNTIRIMENKEDLAGLILAIDSAIKRMSLLDKYTVVFLGLIDTKAMKIRYVNASMEAPMIFTHAAEGYKVKQLDSNCSVIGIIDIDSVDVDEKPLYRNDLLVITTDGIPEITNEEGVELGSNEIYIKSIKSFASSDASTIASKVADLGLTYSASKAFRDDTTILAVKLKG</sequence>
<evidence type="ECO:0000313" key="4">
    <source>
        <dbReference type="EMBL" id="QHX43130.1"/>
    </source>
</evidence>
<dbReference type="Gene3D" id="3.60.40.10">
    <property type="entry name" value="PPM-type phosphatase domain"/>
    <property type="match status" value="1"/>
</dbReference>
<keyword evidence="2" id="KW-0472">Membrane</keyword>
<evidence type="ECO:0000256" key="1">
    <source>
        <dbReference type="ARBA" id="ARBA00022801"/>
    </source>
</evidence>
<dbReference type="Proteomes" id="UP000464374">
    <property type="component" value="Chromosome"/>
</dbReference>
<dbReference type="InterPro" id="IPR001932">
    <property type="entry name" value="PPM-type_phosphatase-like_dom"/>
</dbReference>
<dbReference type="InterPro" id="IPR052016">
    <property type="entry name" value="Bact_Sigma-Reg"/>
</dbReference>
<dbReference type="AlphaFoldDB" id="A0A6P1Y1I4"/>
<feature type="domain" description="PPM-type phosphatase" evidence="3">
    <location>
        <begin position="269"/>
        <end position="488"/>
    </location>
</feature>
<dbReference type="PANTHER" id="PTHR43156">
    <property type="entry name" value="STAGE II SPORULATION PROTEIN E-RELATED"/>
    <property type="match status" value="1"/>
</dbReference>
<dbReference type="Pfam" id="PF07228">
    <property type="entry name" value="SpoIIE"/>
    <property type="match status" value="1"/>
</dbReference>
<proteinExistence type="predicted"/>
<protein>
    <submittedName>
        <fullName evidence="4">PP2C family protein-serine/threonine phosphatase</fullName>
    </submittedName>
</protein>